<dbReference type="InterPro" id="IPR001375">
    <property type="entry name" value="Peptidase_S9_cat"/>
</dbReference>
<dbReference type="Proteomes" id="UP000006242">
    <property type="component" value="Unassembled WGS sequence"/>
</dbReference>
<dbReference type="InterPro" id="IPR029058">
    <property type="entry name" value="AB_hydrolase_fold"/>
</dbReference>
<dbReference type="EC" id="3.4.21.83" evidence="8"/>
<feature type="region of interest" description="Disordered" evidence="5">
    <location>
        <begin position="1"/>
        <end position="25"/>
    </location>
</feature>
<evidence type="ECO:0000256" key="1">
    <source>
        <dbReference type="ARBA" id="ARBA00005228"/>
    </source>
</evidence>
<dbReference type="InterPro" id="IPR023302">
    <property type="entry name" value="Pept_S9A_N"/>
</dbReference>
<reference evidence="8 9" key="2">
    <citation type="journal article" date="2013" name="PLoS ONE">
        <title>INDIGO - INtegrated Data Warehouse of MIcrobial GenOmes with Examples from the Red Sea Extremophiles.</title>
        <authorList>
            <person name="Alam I."/>
            <person name="Antunes A."/>
            <person name="Kamau A.A."/>
            <person name="Ba Alawi W."/>
            <person name="Kalkatawi M."/>
            <person name="Stingl U."/>
            <person name="Bajic V.B."/>
        </authorList>
    </citation>
    <scope>NUCLEOTIDE SEQUENCE [LARGE SCALE GENOMIC DNA]</scope>
    <source>
        <strain evidence="8 9">E1L3A</strain>
    </source>
</reference>
<dbReference type="InterPro" id="IPR002470">
    <property type="entry name" value="Peptidase_S9A"/>
</dbReference>
<dbReference type="OrthoDB" id="9801421at2"/>
<proteinExistence type="inferred from homology"/>
<evidence type="ECO:0000259" key="6">
    <source>
        <dbReference type="Pfam" id="PF00326"/>
    </source>
</evidence>
<dbReference type="Pfam" id="PF02897">
    <property type="entry name" value="Peptidase_S9_N"/>
    <property type="match status" value="1"/>
</dbReference>
<dbReference type="Pfam" id="PF00326">
    <property type="entry name" value="Peptidase_S9"/>
    <property type="match status" value="1"/>
</dbReference>
<dbReference type="PRINTS" id="PR00862">
    <property type="entry name" value="PROLIGOPTASE"/>
</dbReference>
<dbReference type="PANTHER" id="PTHR11757:SF19">
    <property type="entry name" value="PROLYL ENDOPEPTIDASE-LIKE"/>
    <property type="match status" value="1"/>
</dbReference>
<dbReference type="MEROPS" id="S09.010"/>
<dbReference type="GO" id="GO:0004252">
    <property type="term" value="F:serine-type endopeptidase activity"/>
    <property type="evidence" value="ECO:0007669"/>
    <property type="project" value="UniProtKB-EC"/>
</dbReference>
<dbReference type="eggNOG" id="COG1770">
    <property type="taxonomic scope" value="Bacteria"/>
</dbReference>
<evidence type="ECO:0000256" key="2">
    <source>
        <dbReference type="ARBA" id="ARBA00022670"/>
    </source>
</evidence>
<dbReference type="SUPFAM" id="SSF50993">
    <property type="entry name" value="Peptidase/esterase 'gauge' domain"/>
    <property type="match status" value="1"/>
</dbReference>
<evidence type="ECO:0000256" key="3">
    <source>
        <dbReference type="ARBA" id="ARBA00022801"/>
    </source>
</evidence>
<feature type="domain" description="Peptidase S9 prolyl oligopeptidase catalytic" evidence="6">
    <location>
        <begin position="499"/>
        <end position="714"/>
    </location>
</feature>
<protein>
    <submittedName>
        <fullName evidence="8">Protease II protein</fullName>
        <ecNumber evidence="8">3.4.21.83</ecNumber>
    </submittedName>
</protein>
<keyword evidence="4" id="KW-0720">Serine protease</keyword>
<dbReference type="EMBL" id="AFNV02000003">
    <property type="protein sequence ID" value="ERJ20380.1"/>
    <property type="molecule type" value="Genomic_DNA"/>
</dbReference>
<evidence type="ECO:0000256" key="4">
    <source>
        <dbReference type="ARBA" id="ARBA00022825"/>
    </source>
</evidence>
<dbReference type="GO" id="GO:0006508">
    <property type="term" value="P:proteolysis"/>
    <property type="evidence" value="ECO:0007669"/>
    <property type="project" value="UniProtKB-KW"/>
</dbReference>
<feature type="domain" description="Peptidase S9A N-terminal" evidence="7">
    <location>
        <begin position="14"/>
        <end position="438"/>
    </location>
</feature>
<dbReference type="PANTHER" id="PTHR11757">
    <property type="entry name" value="PROTEASE FAMILY S9A OLIGOPEPTIDASE"/>
    <property type="match status" value="1"/>
</dbReference>
<reference evidence="8 9" key="1">
    <citation type="journal article" date="2011" name="J. Bacteriol.">
        <title>Genome sequence of Salinisphaera shabanensis, a gammaproteobacterium from the harsh, variable environment of the brine-seawater interface of the Shaban Deep in the Red Sea.</title>
        <authorList>
            <person name="Antunes A."/>
            <person name="Alam I."/>
            <person name="Bajic V.B."/>
            <person name="Stingl U."/>
        </authorList>
    </citation>
    <scope>NUCLEOTIDE SEQUENCE [LARGE SCALE GENOMIC DNA]</scope>
    <source>
        <strain evidence="8 9">E1L3A</strain>
    </source>
</reference>
<dbReference type="AlphaFoldDB" id="F7QA66"/>
<dbReference type="SUPFAM" id="SSF53474">
    <property type="entry name" value="alpha/beta-Hydrolases"/>
    <property type="match status" value="1"/>
</dbReference>
<dbReference type="Gene3D" id="3.40.50.1820">
    <property type="entry name" value="alpha/beta hydrolase"/>
    <property type="match status" value="1"/>
</dbReference>
<evidence type="ECO:0000259" key="7">
    <source>
        <dbReference type="Pfam" id="PF02897"/>
    </source>
</evidence>
<keyword evidence="9" id="KW-1185">Reference proteome</keyword>
<name>F7QA66_9GAMM</name>
<keyword evidence="2 8" id="KW-0645">Protease</keyword>
<dbReference type="InterPro" id="IPR051543">
    <property type="entry name" value="Serine_Peptidase_S9A"/>
</dbReference>
<dbReference type="RefSeq" id="WP_006914218.1">
    <property type="nucleotide sequence ID" value="NZ_AFNV02000003.1"/>
</dbReference>
<comment type="caution">
    <text evidence="8">The sequence shown here is derived from an EMBL/GenBank/DDBJ whole genome shotgun (WGS) entry which is preliminary data.</text>
</comment>
<evidence type="ECO:0000313" key="8">
    <source>
        <dbReference type="EMBL" id="ERJ20380.1"/>
    </source>
</evidence>
<dbReference type="STRING" id="1033802.SSPSH_000490"/>
<evidence type="ECO:0000256" key="5">
    <source>
        <dbReference type="SAM" id="MobiDB-lite"/>
    </source>
</evidence>
<evidence type="ECO:0000313" key="9">
    <source>
        <dbReference type="Proteomes" id="UP000006242"/>
    </source>
</evidence>
<comment type="similarity">
    <text evidence="1">Belongs to the peptidase S9A family.</text>
</comment>
<sequence length="738" mass="82202">MTDARTDQPSPNQPPVAKRRPVSEQRHGVTLVDDYAWLRDENWREAMHDPSLLHAEIAGYLEAENAYTDAHMAPLSSLRQHLVAELRGRIAERDTSVPTPDGDWYYYVRFREAGQHPIFCRAPRAGNDDMPADEPMPDDGLTHEQILLDGDAEAHGRAYFSLGAVNHSRDHRMLAFALDERGSEAYTLHVRDIETQREIQPPITNTTGNLMWSADSATLFFTTLDDNHRPCKVWRLALGDPPDTAELVYSESDPGFFVSVDTTQSDRFILINAHDHATSETRFIDSASPWEMPRLIAERVEGQEYDVEDDGDDFVLLTNADGAEDFKLVRTPIDMPARDHWQTIVEHVPGRLLLDHLEFADFRVRMERADALPRIVITDKRSSEDHAIRFDAEAYSLGIDPGYEHDTHTLRFIYSAPNTPDETYDYNLATRERTLRKRRAVPTGFTPSNYVVRRLHATAADGAEVPITLVHHVDTAIDGSAPCLLHGYGAYGISEPAAFSSSRFSLIDRGFIHATAHVRGGKECGYRWYANGKLAHKPNTFSDFIAVAEHLGNTGYTAAGRIVPHGGSAGGMLVGAVLNQRPELWGAAIADVPFVDVLNTMMDESLPLTPPEWPEWGNPRDDVSAFETIRSYCPYQNVSAQAYPPILAIAGVSDPRVTYWEPAKWVAKLRAHKTDTHTLLLKTHMAAGHGGLPGRFTALEETALVYAFVLDAFDMAQAAADGEPDSDANTSVRANEVY</sequence>
<keyword evidence="3 8" id="KW-0378">Hydrolase</keyword>
<gene>
    <name evidence="8" type="primary">ptrB</name>
    <name evidence="8" type="ORF">SSPSH_000490</name>
</gene>
<organism evidence="8 9">
    <name type="scientific">Salinisphaera shabanensis E1L3A</name>
    <dbReference type="NCBI Taxonomy" id="1033802"/>
    <lineage>
        <taxon>Bacteria</taxon>
        <taxon>Pseudomonadati</taxon>
        <taxon>Pseudomonadota</taxon>
        <taxon>Gammaproteobacteria</taxon>
        <taxon>Salinisphaerales</taxon>
        <taxon>Salinisphaeraceae</taxon>
        <taxon>Salinisphaera</taxon>
    </lineage>
</organism>
<accession>F7QA66</accession>
<dbReference type="Gene3D" id="2.130.10.120">
    <property type="entry name" value="Prolyl oligopeptidase, N-terminal domain"/>
    <property type="match status" value="1"/>
</dbReference>